<evidence type="ECO:0000313" key="1">
    <source>
        <dbReference type="EMBL" id="GAA0474747.1"/>
    </source>
</evidence>
<gene>
    <name evidence="1" type="ORF">GCM10009544_40970</name>
</gene>
<name>A0ABN1AEQ9_9ACTN</name>
<reference evidence="1 2" key="1">
    <citation type="journal article" date="2019" name="Int. J. Syst. Evol. Microbiol.">
        <title>The Global Catalogue of Microorganisms (GCM) 10K type strain sequencing project: providing services to taxonomists for standard genome sequencing and annotation.</title>
        <authorList>
            <consortium name="The Broad Institute Genomics Platform"/>
            <consortium name="The Broad Institute Genome Sequencing Center for Infectious Disease"/>
            <person name="Wu L."/>
            <person name="Ma J."/>
        </authorList>
    </citation>
    <scope>NUCLEOTIDE SEQUENCE [LARGE SCALE GENOMIC DNA]</scope>
    <source>
        <strain evidence="1 2">JCM 10649</strain>
    </source>
</reference>
<proteinExistence type="predicted"/>
<organism evidence="1 2">
    <name type="scientific">Streptomyces stramineus</name>
    <dbReference type="NCBI Taxonomy" id="173861"/>
    <lineage>
        <taxon>Bacteria</taxon>
        <taxon>Bacillati</taxon>
        <taxon>Actinomycetota</taxon>
        <taxon>Actinomycetes</taxon>
        <taxon>Kitasatosporales</taxon>
        <taxon>Streptomycetaceae</taxon>
        <taxon>Streptomyces</taxon>
    </lineage>
</organism>
<evidence type="ECO:0000313" key="2">
    <source>
        <dbReference type="Proteomes" id="UP001499895"/>
    </source>
</evidence>
<comment type="caution">
    <text evidence="1">The sequence shown here is derived from an EMBL/GenBank/DDBJ whole genome shotgun (WGS) entry which is preliminary data.</text>
</comment>
<dbReference type="Proteomes" id="UP001499895">
    <property type="component" value="Unassembled WGS sequence"/>
</dbReference>
<keyword evidence="2" id="KW-1185">Reference proteome</keyword>
<dbReference type="EMBL" id="BAAAHB010000047">
    <property type="protein sequence ID" value="GAA0474747.1"/>
    <property type="molecule type" value="Genomic_DNA"/>
</dbReference>
<protein>
    <submittedName>
        <fullName evidence="1">Uncharacterized protein</fullName>
    </submittedName>
</protein>
<accession>A0ABN1AEQ9</accession>
<sequence>MALRQSTVPTAAALPGSAWARALPGETVSAEQPLRAGSKDMLTTSATATFLRGVRPSSAMPGLPGATWTRE</sequence>